<keyword evidence="1" id="KW-0732">Signal</keyword>
<dbReference type="Proteomes" id="UP000283946">
    <property type="component" value="Chromosome"/>
</dbReference>
<organism evidence="3 4">
    <name type="scientific">Rathayibacter iranicus</name>
    <dbReference type="NCBI Taxonomy" id="59737"/>
    <lineage>
        <taxon>Bacteria</taxon>
        <taxon>Bacillati</taxon>
        <taxon>Actinomycetota</taxon>
        <taxon>Actinomycetes</taxon>
        <taxon>Micrococcales</taxon>
        <taxon>Microbacteriaceae</taxon>
        <taxon>Rathayibacter</taxon>
    </lineage>
</organism>
<evidence type="ECO:0000313" key="4">
    <source>
        <dbReference type="Proteomes" id="UP000283946"/>
    </source>
</evidence>
<feature type="chain" id="PRO_5041936814" description="DUF6993 domain-containing protein" evidence="1">
    <location>
        <begin position="21"/>
        <end position="158"/>
    </location>
</feature>
<dbReference type="RefSeq" id="WP_104264693.1">
    <property type="nucleotide sequence ID" value="NZ_CP028130.1"/>
</dbReference>
<dbReference type="Pfam" id="PF22504">
    <property type="entry name" value="DUF6993"/>
    <property type="match status" value="1"/>
</dbReference>
<gene>
    <name evidence="3" type="ORF">C7V51_04925</name>
</gene>
<dbReference type="PROSITE" id="PS51257">
    <property type="entry name" value="PROKAR_LIPOPROTEIN"/>
    <property type="match status" value="1"/>
</dbReference>
<proteinExistence type="predicted"/>
<feature type="signal peptide" evidence="1">
    <location>
        <begin position="1"/>
        <end position="20"/>
    </location>
</feature>
<feature type="domain" description="DUF6993" evidence="2">
    <location>
        <begin position="68"/>
        <end position="151"/>
    </location>
</feature>
<evidence type="ECO:0000313" key="3">
    <source>
        <dbReference type="EMBL" id="AZZ55302.1"/>
    </source>
</evidence>
<protein>
    <recommendedName>
        <fullName evidence="2">DUF6993 domain-containing protein</fullName>
    </recommendedName>
</protein>
<name>A0AAD1ELQ1_9MICO</name>
<accession>A0AAD1ELQ1</accession>
<dbReference type="KEGG" id="ria:C7V51_04925"/>
<evidence type="ECO:0000259" key="2">
    <source>
        <dbReference type="Pfam" id="PF22504"/>
    </source>
</evidence>
<sequence length="158" mass="15609">MTTRNARSRLLGALGACALAAVLSGCTEPGPAAPIATHTASEDGSSTPAAYVPGGTAEQNLPAFDQVLRAVAEADPQVPGVSVVQALTSAGFPREAMQLTADETSVGLDADSVQVSVRLGDSCLLGQYGPKSGGVHAVVAAPIATGACLVGRTVPLDG</sequence>
<reference evidence="3 4" key="1">
    <citation type="submission" date="2018-03" db="EMBL/GenBank/DDBJ databases">
        <title>Bacteriophage NCPPB3778 and a type I-E CRISPR drive the evolution of the US Biological Select Agent, Rathayibacter toxicus.</title>
        <authorList>
            <person name="Davis E.W.II."/>
            <person name="Tabima J.F."/>
            <person name="Weisberg A.J."/>
            <person name="Dantas Lopes L."/>
            <person name="Wiseman M.S."/>
            <person name="Wiseman M.S."/>
            <person name="Pupko T."/>
            <person name="Belcher M.S."/>
            <person name="Sechler A.J."/>
            <person name="Tancos M.A."/>
            <person name="Schroeder B.K."/>
            <person name="Murray T.D."/>
            <person name="Luster D.G."/>
            <person name="Schneider W.L."/>
            <person name="Rogers E."/>
            <person name="Andreote F.D."/>
            <person name="Grunwald N.J."/>
            <person name="Putnam M.L."/>
            <person name="Chang J.H."/>
        </authorList>
    </citation>
    <scope>NUCLEOTIDE SEQUENCE [LARGE SCALE GENOMIC DNA]</scope>
    <source>
        <strain evidence="3 4">NCCPB 2253</strain>
    </source>
</reference>
<evidence type="ECO:0000256" key="1">
    <source>
        <dbReference type="SAM" id="SignalP"/>
    </source>
</evidence>
<dbReference type="AlphaFoldDB" id="A0AAD1ELQ1"/>
<dbReference type="EMBL" id="CP028130">
    <property type="protein sequence ID" value="AZZ55302.1"/>
    <property type="molecule type" value="Genomic_DNA"/>
</dbReference>
<dbReference type="InterPro" id="IPR054262">
    <property type="entry name" value="DUF6993"/>
</dbReference>